<dbReference type="AlphaFoldDB" id="A0A9D9DA30"/>
<evidence type="ECO:0000313" key="3">
    <source>
        <dbReference type="Proteomes" id="UP000823631"/>
    </source>
</evidence>
<reference evidence="2" key="1">
    <citation type="submission" date="2020-10" db="EMBL/GenBank/DDBJ databases">
        <authorList>
            <person name="Gilroy R."/>
        </authorList>
    </citation>
    <scope>NUCLEOTIDE SEQUENCE</scope>
    <source>
        <strain evidence="2">17213</strain>
    </source>
</reference>
<accession>A0A9D9DA30</accession>
<proteinExistence type="predicted"/>
<name>A0A9D9DA30_9GAMM</name>
<dbReference type="SUPFAM" id="SSF51735">
    <property type="entry name" value="NAD(P)-binding Rossmann-fold domains"/>
    <property type="match status" value="1"/>
</dbReference>
<reference evidence="2" key="2">
    <citation type="journal article" date="2021" name="PeerJ">
        <title>Extensive microbial diversity within the chicken gut microbiome revealed by metagenomics and culture.</title>
        <authorList>
            <person name="Gilroy R."/>
            <person name="Ravi A."/>
            <person name="Getino M."/>
            <person name="Pursley I."/>
            <person name="Horton D.L."/>
            <person name="Alikhan N.F."/>
            <person name="Baker D."/>
            <person name="Gharbi K."/>
            <person name="Hall N."/>
            <person name="Watson M."/>
            <person name="Adriaenssens E.M."/>
            <person name="Foster-Nyarko E."/>
            <person name="Jarju S."/>
            <person name="Secka A."/>
            <person name="Antonio M."/>
            <person name="Oren A."/>
            <person name="Chaudhuri R.R."/>
            <person name="La Ragione R."/>
            <person name="Hildebrand F."/>
            <person name="Pallen M.J."/>
        </authorList>
    </citation>
    <scope>NUCLEOTIDE SEQUENCE</scope>
    <source>
        <strain evidence="2">17213</strain>
    </source>
</reference>
<feature type="domain" description="Dihydrodipicolinate reductase C-terminal" evidence="1">
    <location>
        <begin position="1"/>
        <end position="49"/>
    </location>
</feature>
<sequence length="51" mass="5633">HTVMFCADGERVDLSHHASSRATFARGALRAAQWLQGKAPGYYTMPEVLDL</sequence>
<dbReference type="InterPro" id="IPR036291">
    <property type="entry name" value="NAD(P)-bd_dom_sf"/>
</dbReference>
<comment type="caution">
    <text evidence="2">The sequence shown here is derived from an EMBL/GenBank/DDBJ whole genome shotgun (WGS) entry which is preliminary data.</text>
</comment>
<dbReference type="GO" id="GO:0009089">
    <property type="term" value="P:lysine biosynthetic process via diaminopimelate"/>
    <property type="evidence" value="ECO:0007669"/>
    <property type="project" value="InterPro"/>
</dbReference>
<dbReference type="EMBL" id="JADINH010000039">
    <property type="protein sequence ID" value="MBO8415198.1"/>
    <property type="molecule type" value="Genomic_DNA"/>
</dbReference>
<feature type="non-terminal residue" evidence="2">
    <location>
        <position position="1"/>
    </location>
</feature>
<dbReference type="GO" id="GO:0008839">
    <property type="term" value="F:4-hydroxy-tetrahydrodipicolinate reductase"/>
    <property type="evidence" value="ECO:0007669"/>
    <property type="project" value="InterPro"/>
</dbReference>
<evidence type="ECO:0000259" key="1">
    <source>
        <dbReference type="Pfam" id="PF05173"/>
    </source>
</evidence>
<evidence type="ECO:0000313" key="2">
    <source>
        <dbReference type="EMBL" id="MBO8415198.1"/>
    </source>
</evidence>
<organism evidence="2 3">
    <name type="scientific">Candidatus Avisuccinivibrio stercorigallinarum</name>
    <dbReference type="NCBI Taxonomy" id="2840704"/>
    <lineage>
        <taxon>Bacteria</taxon>
        <taxon>Pseudomonadati</taxon>
        <taxon>Pseudomonadota</taxon>
        <taxon>Gammaproteobacteria</taxon>
        <taxon>Aeromonadales</taxon>
        <taxon>Succinivibrionaceae</taxon>
        <taxon>Succinivibrionaceae incertae sedis</taxon>
        <taxon>Candidatus Avisuccinivibrio</taxon>
    </lineage>
</organism>
<dbReference type="Gene3D" id="3.40.50.720">
    <property type="entry name" value="NAD(P)-binding Rossmann-like Domain"/>
    <property type="match status" value="1"/>
</dbReference>
<dbReference type="InterPro" id="IPR022663">
    <property type="entry name" value="DapB_C"/>
</dbReference>
<dbReference type="Proteomes" id="UP000823631">
    <property type="component" value="Unassembled WGS sequence"/>
</dbReference>
<protein>
    <submittedName>
        <fullName evidence="2">4-hydroxy-tetrahydrodipicolinate reductase</fullName>
    </submittedName>
</protein>
<gene>
    <name evidence="2" type="ORF">IAB19_02320</name>
</gene>
<dbReference type="Pfam" id="PF05173">
    <property type="entry name" value="DapB_C"/>
    <property type="match status" value="1"/>
</dbReference>